<dbReference type="PANTHER" id="PTHR45745:SF1">
    <property type="entry name" value="PHOSPHOGLUCOMUTASE 2B-RELATED"/>
    <property type="match status" value="1"/>
</dbReference>
<comment type="cofactor">
    <cofactor evidence="1">
        <name>Mg(2+)</name>
        <dbReference type="ChEBI" id="CHEBI:18420"/>
    </cofactor>
</comment>
<evidence type="ECO:0000313" key="15">
    <source>
        <dbReference type="Proteomes" id="UP000220340"/>
    </source>
</evidence>
<dbReference type="STRING" id="1801.BRW64_27075"/>
<keyword evidence="6" id="KW-0413">Isomerase</keyword>
<dbReference type="CDD" id="cd05799">
    <property type="entry name" value="PGM2"/>
    <property type="match status" value="1"/>
</dbReference>
<dbReference type="Proteomes" id="UP000220340">
    <property type="component" value="Unassembled WGS sequence"/>
</dbReference>
<organism evidence="12 14">
    <name type="scientific">Mycolicibacterium diernhoferi</name>
    <dbReference type="NCBI Taxonomy" id="1801"/>
    <lineage>
        <taxon>Bacteria</taxon>
        <taxon>Bacillati</taxon>
        <taxon>Actinomycetota</taxon>
        <taxon>Actinomycetes</taxon>
        <taxon>Mycobacteriales</taxon>
        <taxon>Mycobacteriaceae</taxon>
        <taxon>Mycolicibacterium</taxon>
    </lineage>
</organism>
<dbReference type="Pfam" id="PF00408">
    <property type="entry name" value="PGM_PMM_IV"/>
    <property type="match status" value="1"/>
</dbReference>
<evidence type="ECO:0000313" key="14">
    <source>
        <dbReference type="Proteomes" id="UP000191039"/>
    </source>
</evidence>
<keyword evidence="15" id="KW-1185">Reference proteome</keyword>
<dbReference type="InterPro" id="IPR036900">
    <property type="entry name" value="A-D-PHexomutase_C_sf"/>
</dbReference>
<evidence type="ECO:0000256" key="6">
    <source>
        <dbReference type="ARBA" id="ARBA00023235"/>
    </source>
</evidence>
<gene>
    <name evidence="12" type="ORF">BV510_10865</name>
    <name evidence="13" type="ORF">CRI78_25480</name>
</gene>
<dbReference type="InterPro" id="IPR005846">
    <property type="entry name" value="A-D-PHexomutase_a/b/a-III"/>
</dbReference>
<reference evidence="12 14" key="1">
    <citation type="submission" date="2016-09" db="EMBL/GenBank/DDBJ databases">
        <title>genome sequences of unsequenced Mycobacteria.</title>
        <authorList>
            <person name="Greninger A.L."/>
            <person name="Jerome K.R."/>
            <person name="Mcnair B."/>
            <person name="Wallis C."/>
            <person name="Fang F."/>
        </authorList>
    </citation>
    <scope>NUCLEOTIDE SEQUENCE [LARGE SCALE GENOMIC DNA]</scope>
    <source>
        <strain evidence="12 14">BM1</strain>
    </source>
</reference>
<evidence type="ECO:0000256" key="2">
    <source>
        <dbReference type="ARBA" id="ARBA00010231"/>
    </source>
</evidence>
<dbReference type="InterPro" id="IPR016055">
    <property type="entry name" value="A-D-PHexomutase_a/b/a-I/II/III"/>
</dbReference>
<evidence type="ECO:0000256" key="3">
    <source>
        <dbReference type="ARBA" id="ARBA00022553"/>
    </source>
</evidence>
<dbReference type="GO" id="GO:0005975">
    <property type="term" value="P:carbohydrate metabolic process"/>
    <property type="evidence" value="ECO:0007669"/>
    <property type="project" value="InterPro"/>
</dbReference>
<dbReference type="InterPro" id="IPR005841">
    <property type="entry name" value="Alpha-D-phosphohexomutase_SF"/>
</dbReference>
<dbReference type="SUPFAM" id="SSF55957">
    <property type="entry name" value="Phosphoglucomutase, C-terminal domain"/>
    <property type="match status" value="1"/>
</dbReference>
<name>A0A1Q4H491_9MYCO</name>
<evidence type="ECO:0000256" key="7">
    <source>
        <dbReference type="RuleBase" id="RU004326"/>
    </source>
</evidence>
<dbReference type="RefSeq" id="WP_073859577.1">
    <property type="nucleotide sequence ID" value="NZ_BAAATC010000011.1"/>
</dbReference>
<evidence type="ECO:0000313" key="13">
    <source>
        <dbReference type="EMBL" id="PEG51623.1"/>
    </source>
</evidence>
<comment type="caution">
    <text evidence="12">The sequence shown here is derived from an EMBL/GenBank/DDBJ whole genome shotgun (WGS) entry which is preliminary data.</text>
</comment>
<evidence type="ECO:0000259" key="11">
    <source>
        <dbReference type="Pfam" id="PF02880"/>
    </source>
</evidence>
<dbReference type="GO" id="GO:0000287">
    <property type="term" value="F:magnesium ion binding"/>
    <property type="evidence" value="ECO:0007669"/>
    <property type="project" value="InterPro"/>
</dbReference>
<feature type="domain" description="Alpha-D-phosphohexomutase alpha/beta/alpha" evidence="11">
    <location>
        <begin position="307"/>
        <end position="422"/>
    </location>
</feature>
<dbReference type="InterPro" id="IPR005844">
    <property type="entry name" value="A-D-PHexomutase_a/b/a-I"/>
</dbReference>
<evidence type="ECO:0000259" key="8">
    <source>
        <dbReference type="Pfam" id="PF00408"/>
    </source>
</evidence>
<dbReference type="EMBL" id="MIJD01000093">
    <property type="protein sequence ID" value="OPE54342.1"/>
    <property type="molecule type" value="Genomic_DNA"/>
</dbReference>
<dbReference type="AlphaFoldDB" id="A0A1Q4H491"/>
<feature type="domain" description="Alpha-D-phosphohexomutase alpha/beta/alpha" evidence="10">
    <location>
        <begin position="203"/>
        <end position="289"/>
    </location>
</feature>
<reference evidence="13 15" key="2">
    <citation type="submission" date="2017-10" db="EMBL/GenBank/DDBJ databases">
        <title>The new phylogeny of genus Mycobacterium.</title>
        <authorList>
            <person name="Tortoli E."/>
            <person name="Trovato A."/>
            <person name="Cirillo D.M."/>
        </authorList>
    </citation>
    <scope>NUCLEOTIDE SEQUENCE [LARGE SCALE GENOMIC DNA]</scope>
    <source>
        <strain evidence="13 15">IP141170001</strain>
    </source>
</reference>
<evidence type="ECO:0000313" key="12">
    <source>
        <dbReference type="EMBL" id="OPE54342.1"/>
    </source>
</evidence>
<keyword evidence="5 7" id="KW-0460">Magnesium</keyword>
<dbReference type="Proteomes" id="UP000191039">
    <property type="component" value="Unassembled WGS sequence"/>
</dbReference>
<feature type="domain" description="Alpha-D-phosphohexomutase C-terminal" evidence="8">
    <location>
        <begin position="471"/>
        <end position="504"/>
    </location>
</feature>
<sequence>MTEAQDWIEHDPDPATAAELAACDADEIARRFAHPLTFGTAGLRGPLHGGPDGMNLAVVLRATWALAQVLKDRCLGGSAVVVGRDARHGSEDFARAAAEVLAAEGFSVTFLYTPAPTPVVAFAVRRLGAAAGVQITASHNPPRDNGYKVFVDGGLQIISPTDRDIESAIARAPHADEIARAAVEPSGVDIVAAYLERAATVRRSVGSVRVALTPMHGVGGEFALDALALAGVDDVHIVDAQFAPDPDFPTVAFPNPEEPGATDLLLALAADVDADVAVALDPDADRCAVGVPETTSDGSPRWRMLTGDETGWLLGDYLLSAHPDPATALVASTVVSSRMLAAIAAGHGAAHAETLTGFKWLSRAAAPGASLIYAYEEAIGHCVDPDAVRDKDGISAAVLVCDLVAALRSRGRTLPDALDELARRHGVHLTSAVSRRVEDAGAAMTALRTDPPAALAGVPVSVEDLAERRGQQRTDALVFSGDGLRVVVRPSGTEPKLKSYIEVRRAPTDDLAAARKTARQLMTDVAAAVAQW</sequence>
<dbReference type="PRINTS" id="PR00509">
    <property type="entry name" value="PGMPMM"/>
</dbReference>
<evidence type="ECO:0000256" key="1">
    <source>
        <dbReference type="ARBA" id="ARBA00001946"/>
    </source>
</evidence>
<keyword evidence="4 7" id="KW-0479">Metal-binding</keyword>
<dbReference type="Pfam" id="PF02878">
    <property type="entry name" value="PGM_PMM_I"/>
    <property type="match status" value="1"/>
</dbReference>
<dbReference type="SUPFAM" id="SSF53738">
    <property type="entry name" value="Phosphoglucomutase, first 3 domains"/>
    <property type="match status" value="3"/>
</dbReference>
<dbReference type="GO" id="GO:0008973">
    <property type="term" value="F:phosphopentomutase activity"/>
    <property type="evidence" value="ECO:0007669"/>
    <property type="project" value="TreeGrafter"/>
</dbReference>
<evidence type="ECO:0000256" key="4">
    <source>
        <dbReference type="ARBA" id="ARBA00022723"/>
    </source>
</evidence>
<dbReference type="InterPro" id="IPR016066">
    <property type="entry name" value="A-D-PHexomutase_CS"/>
</dbReference>
<dbReference type="PROSITE" id="PS00710">
    <property type="entry name" value="PGM_PMM"/>
    <property type="match status" value="1"/>
</dbReference>
<accession>A0A1Q4H491</accession>
<evidence type="ECO:0000259" key="9">
    <source>
        <dbReference type="Pfam" id="PF02878"/>
    </source>
</evidence>
<comment type="similarity">
    <text evidence="2 7">Belongs to the phosphohexose mutase family.</text>
</comment>
<dbReference type="Gene3D" id="3.40.120.10">
    <property type="entry name" value="Alpha-D-Glucose-1,6-Bisphosphate, subunit A, domain 3"/>
    <property type="match status" value="3"/>
</dbReference>
<feature type="domain" description="Alpha-D-phosphohexomutase alpha/beta/alpha" evidence="9">
    <location>
        <begin position="37"/>
        <end position="172"/>
    </location>
</feature>
<keyword evidence="3" id="KW-0597">Phosphoprotein</keyword>
<evidence type="ECO:0000256" key="5">
    <source>
        <dbReference type="ARBA" id="ARBA00022842"/>
    </source>
</evidence>
<dbReference type="PANTHER" id="PTHR45745">
    <property type="entry name" value="PHOSPHOMANNOMUTASE 45A"/>
    <property type="match status" value="1"/>
</dbReference>
<dbReference type="InterPro" id="IPR005843">
    <property type="entry name" value="A-D-PHexomutase_C"/>
</dbReference>
<protein>
    <submittedName>
        <fullName evidence="13">Phospho-sugar mutase</fullName>
    </submittedName>
    <submittedName>
        <fullName evidence="12">Phosphomannomutase</fullName>
    </submittedName>
</protein>
<dbReference type="EMBL" id="PDCR01000046">
    <property type="protein sequence ID" value="PEG51623.1"/>
    <property type="molecule type" value="Genomic_DNA"/>
</dbReference>
<dbReference type="Gene3D" id="3.30.310.50">
    <property type="entry name" value="Alpha-D-phosphohexomutase, C-terminal domain"/>
    <property type="match status" value="1"/>
</dbReference>
<proteinExistence type="inferred from homology"/>
<evidence type="ECO:0000259" key="10">
    <source>
        <dbReference type="Pfam" id="PF02879"/>
    </source>
</evidence>
<dbReference type="InterPro" id="IPR005845">
    <property type="entry name" value="A-D-PHexomutase_a/b/a-II"/>
</dbReference>
<dbReference type="Pfam" id="PF02879">
    <property type="entry name" value="PGM_PMM_II"/>
    <property type="match status" value="1"/>
</dbReference>
<dbReference type="GO" id="GO:0006166">
    <property type="term" value="P:purine ribonucleoside salvage"/>
    <property type="evidence" value="ECO:0007669"/>
    <property type="project" value="TreeGrafter"/>
</dbReference>
<dbReference type="OrthoDB" id="9806956at2"/>
<dbReference type="Pfam" id="PF02880">
    <property type="entry name" value="PGM_PMM_III"/>
    <property type="match status" value="1"/>
</dbReference>